<dbReference type="RefSeq" id="WP_120948595.1">
    <property type="nucleotide sequence ID" value="NZ_QXQS01000015.1"/>
</dbReference>
<dbReference type="InterPro" id="IPR015191">
    <property type="entry name" value="SelB_WHD4"/>
</dbReference>
<dbReference type="Pfam" id="PF09107">
    <property type="entry name" value="WHD_3rd_SelB"/>
    <property type="match status" value="1"/>
</dbReference>
<evidence type="ECO:0000256" key="3">
    <source>
        <dbReference type="ARBA" id="ARBA00022917"/>
    </source>
</evidence>
<proteinExistence type="predicted"/>
<keyword evidence="4" id="KW-0547">Nucleotide-binding</keyword>
<dbReference type="GO" id="GO:0005737">
    <property type="term" value="C:cytoplasm"/>
    <property type="evidence" value="ECO:0007669"/>
    <property type="project" value="UniProtKB-SubCell"/>
</dbReference>
<dbReference type="InterPro" id="IPR031157">
    <property type="entry name" value="G_TR_CS"/>
</dbReference>
<dbReference type="GO" id="GO:0003924">
    <property type="term" value="F:GTPase activity"/>
    <property type="evidence" value="ECO:0007669"/>
    <property type="project" value="InterPro"/>
</dbReference>
<dbReference type="Gene3D" id="1.10.10.10">
    <property type="entry name" value="Winged helix-like DNA-binding domain superfamily/Winged helix DNA-binding domain"/>
    <property type="match status" value="1"/>
</dbReference>
<keyword evidence="2" id="KW-0963">Cytoplasm</keyword>
<sequence>MPEYFLLGVCGHVDHGKSALIKALTGFEGDTSVHEKERGITIDLSFSALKSATRTLGFVDVPGHQDLVFKMVGGSFGLDVGLLVIDANEGLKAQSLEHACTLSFLKIPCVVVLSKTDKCLDLEAQKQSIQASLKPYKLTILALLACSIYDPQSLEDLKNFLLNYPFCKRKQGGDLDRLFRLYIDRVFVLPGRGVAVSGSILGGSIKEHDKVWIAPLNRVVGVKSLHQHAQEIQEAHQHQRVALQLQGVRAEELKMGMLLSTKGYLRAFDCVDAKLLAAPQSLPIQHNQRISLQIGMLKIQAKVLILQYPYVTLVLDQAIFACFGDVGIVSLQQRIWGAAQILNPITDLLKKPIKLDLLKALDRQDLIQAFSILAQAHKKGFGLLSSLQRFALKPTKALEIANQVGGVVVDCQEYVLYPQSTLKSVTHTIASIYQNNPQALLSAKSLAHKHSYISPYLATLAFQTLQDQGKIEEQKGLWVQKGLILEKVQEKLQDKLYALLKQGQFAPQAPYNLYDVLDVDRQMGDRALKALCQAKKVVRLSHNVFLESQALQQVLDLILKLLQEHPSLDIQLLKTHLPLSRKFLIAYLEYLDSLGKTTNLEGKRFLKQGFNNNS</sequence>
<dbReference type="InterPro" id="IPR036390">
    <property type="entry name" value="WH_DNA-bd_sf"/>
</dbReference>
<dbReference type="EMBL" id="VKGC01000016">
    <property type="protein sequence ID" value="TSA82101.1"/>
    <property type="molecule type" value="Genomic_DNA"/>
</dbReference>
<dbReference type="Gene3D" id="1.10.10.2770">
    <property type="match status" value="1"/>
</dbReference>
<dbReference type="SUPFAM" id="SSF46785">
    <property type="entry name" value="Winged helix' DNA-binding domain"/>
    <property type="match status" value="1"/>
</dbReference>
<reference evidence="6" key="2">
    <citation type="submission" date="2019-07" db="EMBL/GenBank/DDBJ databases">
        <authorList>
            <person name="Papic B."/>
        </authorList>
    </citation>
    <scope>NUCLEOTIDE SEQUENCE [LARGE SCALE GENOMIC DNA]</scope>
    <source>
        <strain evidence="6">L8b</strain>
    </source>
</reference>
<dbReference type="InterPro" id="IPR036388">
    <property type="entry name" value="WH-like_DNA-bd_sf"/>
</dbReference>
<dbReference type="GO" id="GO:0003746">
    <property type="term" value="F:translation elongation factor activity"/>
    <property type="evidence" value="ECO:0007669"/>
    <property type="project" value="UniProtKB-KW"/>
</dbReference>
<dbReference type="GO" id="GO:0003723">
    <property type="term" value="F:RNA binding"/>
    <property type="evidence" value="ECO:0007669"/>
    <property type="project" value="InterPro"/>
</dbReference>
<dbReference type="NCBIfam" id="TIGR00231">
    <property type="entry name" value="small_GTP"/>
    <property type="match status" value="1"/>
</dbReference>
<dbReference type="InterPro" id="IPR004535">
    <property type="entry name" value="Transl_elong_SelB"/>
</dbReference>
<dbReference type="AlphaFoldDB" id="A0A553UQ49"/>
<dbReference type="NCBIfam" id="TIGR00475">
    <property type="entry name" value="selB"/>
    <property type="match status" value="1"/>
</dbReference>
<keyword evidence="3" id="KW-0648">Protein biosynthesis</keyword>
<dbReference type="Gene3D" id="2.40.30.10">
    <property type="entry name" value="Translation factors"/>
    <property type="match status" value="1"/>
</dbReference>
<comment type="caution">
    <text evidence="6">The sequence shown here is derived from an EMBL/GenBank/DDBJ whole genome shotgun (WGS) entry which is preliminary data.</text>
</comment>
<dbReference type="InterPro" id="IPR000795">
    <property type="entry name" value="T_Tr_GTP-bd_dom"/>
</dbReference>
<dbReference type="InterPro" id="IPR005225">
    <property type="entry name" value="Small_GTP-bd"/>
</dbReference>
<gene>
    <name evidence="6" type="primary">selB</name>
    <name evidence="6" type="ORF">FNE76_06060</name>
</gene>
<evidence type="ECO:0000313" key="7">
    <source>
        <dbReference type="Proteomes" id="UP000319322"/>
    </source>
</evidence>
<keyword evidence="7" id="KW-1185">Reference proteome</keyword>
<dbReference type="Gene3D" id="3.40.50.300">
    <property type="entry name" value="P-loop containing nucleotide triphosphate hydrolases"/>
    <property type="match status" value="1"/>
</dbReference>
<dbReference type="PANTHER" id="PTHR43721:SF11">
    <property type="entry name" value="SELENOCYSTEINE-SPECIFIC ELONGATION FACTOR"/>
    <property type="match status" value="1"/>
</dbReference>
<dbReference type="GO" id="GO:0001514">
    <property type="term" value="P:selenocysteine incorporation"/>
    <property type="evidence" value="ECO:0007669"/>
    <property type="project" value="InterPro"/>
</dbReference>
<dbReference type="InterPro" id="IPR027417">
    <property type="entry name" value="P-loop_NTPase"/>
</dbReference>
<keyword evidence="4" id="KW-0342">GTP-binding</keyword>
<organism evidence="6 7">
    <name type="scientific">Helicobacter mehlei</name>
    <dbReference type="NCBI Taxonomy" id="2316080"/>
    <lineage>
        <taxon>Bacteria</taxon>
        <taxon>Pseudomonadati</taxon>
        <taxon>Campylobacterota</taxon>
        <taxon>Epsilonproteobacteria</taxon>
        <taxon>Campylobacterales</taxon>
        <taxon>Helicobacteraceae</taxon>
        <taxon>Helicobacter</taxon>
    </lineage>
</organism>
<comment type="subcellular location">
    <subcellularLocation>
        <location evidence="1">Cytoplasm</location>
    </subcellularLocation>
</comment>
<dbReference type="PROSITE" id="PS51722">
    <property type="entry name" value="G_TR_2"/>
    <property type="match status" value="1"/>
</dbReference>
<evidence type="ECO:0000256" key="1">
    <source>
        <dbReference type="ARBA" id="ARBA00004496"/>
    </source>
</evidence>
<dbReference type="PANTHER" id="PTHR43721">
    <property type="entry name" value="ELONGATION FACTOR TU-RELATED"/>
    <property type="match status" value="1"/>
</dbReference>
<name>A0A553UQ49_9HELI</name>
<evidence type="ECO:0000256" key="2">
    <source>
        <dbReference type="ARBA" id="ARBA00022490"/>
    </source>
</evidence>
<dbReference type="SUPFAM" id="SSF52540">
    <property type="entry name" value="P-loop containing nucleoside triphosphate hydrolases"/>
    <property type="match status" value="1"/>
</dbReference>
<dbReference type="Pfam" id="PF00009">
    <property type="entry name" value="GTP_EFTU"/>
    <property type="match status" value="1"/>
</dbReference>
<keyword evidence="6" id="KW-0251">Elongation factor</keyword>
<dbReference type="PROSITE" id="PS00301">
    <property type="entry name" value="G_TR_1"/>
    <property type="match status" value="1"/>
</dbReference>
<evidence type="ECO:0000259" key="5">
    <source>
        <dbReference type="PROSITE" id="PS51722"/>
    </source>
</evidence>
<reference evidence="6" key="1">
    <citation type="submission" date="2019-07" db="EMBL/GenBank/DDBJ databases">
        <title>Helicobacter labacensis sp. nov., Helicobacter mehlei sp. nov. and Helicobacter vulpis sp. nov., isolated from gastric mucosa of red fox (Vulpis vulpis).</title>
        <authorList>
            <person name="Kusar D."/>
            <person name="Gruntar I."/>
            <person name="Pate M."/>
            <person name="Zajc U."/>
            <person name="Ocepek M."/>
        </authorList>
    </citation>
    <scope>NUCLEOTIDE SEQUENCE [LARGE SCALE GENOMIC DNA]</scope>
    <source>
        <strain evidence="6">L8b</strain>
    </source>
</reference>
<dbReference type="SUPFAM" id="SSF50447">
    <property type="entry name" value="Translation proteins"/>
    <property type="match status" value="1"/>
</dbReference>
<dbReference type="InterPro" id="IPR009000">
    <property type="entry name" value="Transl_B-barrel_sf"/>
</dbReference>
<evidence type="ECO:0000256" key="4">
    <source>
        <dbReference type="ARBA" id="ARBA00023134"/>
    </source>
</evidence>
<accession>A0A553UQ49</accession>
<dbReference type="GO" id="GO:0005525">
    <property type="term" value="F:GTP binding"/>
    <property type="evidence" value="ECO:0007669"/>
    <property type="project" value="UniProtKB-KW"/>
</dbReference>
<feature type="domain" description="Tr-type G" evidence="5">
    <location>
        <begin position="2"/>
        <end position="170"/>
    </location>
</feature>
<protein>
    <submittedName>
        <fullName evidence="6">Selenocysteine-specific translation elongation factor</fullName>
    </submittedName>
</protein>
<dbReference type="InterPro" id="IPR050055">
    <property type="entry name" value="EF-Tu_GTPase"/>
</dbReference>
<dbReference type="Proteomes" id="UP000319322">
    <property type="component" value="Unassembled WGS sequence"/>
</dbReference>
<evidence type="ECO:0000313" key="6">
    <source>
        <dbReference type="EMBL" id="TSA82101.1"/>
    </source>
</evidence>